<organism evidence="2 3">
    <name type="scientific">Aspergillus keveii</name>
    <dbReference type="NCBI Taxonomy" id="714993"/>
    <lineage>
        <taxon>Eukaryota</taxon>
        <taxon>Fungi</taxon>
        <taxon>Dikarya</taxon>
        <taxon>Ascomycota</taxon>
        <taxon>Pezizomycotina</taxon>
        <taxon>Eurotiomycetes</taxon>
        <taxon>Eurotiomycetidae</taxon>
        <taxon>Eurotiales</taxon>
        <taxon>Aspergillaceae</taxon>
        <taxon>Aspergillus</taxon>
        <taxon>Aspergillus subgen. Nidulantes</taxon>
    </lineage>
</organism>
<evidence type="ECO:0000256" key="1">
    <source>
        <dbReference type="SAM" id="MobiDB-lite"/>
    </source>
</evidence>
<sequence length="161" mass="17994">MSAKLSSHTSRLHLPSSTRGLNLPGSLIPSHLPLTHSWVQPVGPSSIHQTTAHITALPTYTNGEMTARFSLHTGAHRPLPRRRPPLPPMPLAVPRAHPARIPLLVFPPPRQRTRQMLLSKSKNLASKIPAAFMAVTAPFLTEMVVRYTWGDKYCYIFPFWI</sequence>
<protein>
    <submittedName>
        <fullName evidence="2">Uncharacterized protein</fullName>
    </submittedName>
</protein>
<gene>
    <name evidence="2" type="ORF">BJX66DRAFT_338359</name>
</gene>
<comment type="caution">
    <text evidence="2">The sequence shown here is derived from an EMBL/GenBank/DDBJ whole genome shotgun (WGS) entry which is preliminary data.</text>
</comment>
<proteinExistence type="predicted"/>
<feature type="compositionally biased region" description="Polar residues" evidence="1">
    <location>
        <begin position="1"/>
        <end position="20"/>
    </location>
</feature>
<evidence type="ECO:0000313" key="2">
    <source>
        <dbReference type="EMBL" id="KAL2793928.1"/>
    </source>
</evidence>
<dbReference type="Proteomes" id="UP001610563">
    <property type="component" value="Unassembled WGS sequence"/>
</dbReference>
<keyword evidence="3" id="KW-1185">Reference proteome</keyword>
<name>A0ABR4G4I7_9EURO</name>
<feature type="region of interest" description="Disordered" evidence="1">
    <location>
        <begin position="1"/>
        <end position="21"/>
    </location>
</feature>
<accession>A0ABR4G4I7</accession>
<dbReference type="EMBL" id="JBFTWV010000051">
    <property type="protein sequence ID" value="KAL2793928.1"/>
    <property type="molecule type" value="Genomic_DNA"/>
</dbReference>
<evidence type="ECO:0000313" key="3">
    <source>
        <dbReference type="Proteomes" id="UP001610563"/>
    </source>
</evidence>
<reference evidence="2 3" key="1">
    <citation type="submission" date="2024-07" db="EMBL/GenBank/DDBJ databases">
        <title>Section-level genome sequencing and comparative genomics of Aspergillus sections Usti and Cavernicolus.</title>
        <authorList>
            <consortium name="Lawrence Berkeley National Laboratory"/>
            <person name="Nybo J.L."/>
            <person name="Vesth T.C."/>
            <person name="Theobald S."/>
            <person name="Frisvad J.C."/>
            <person name="Larsen T.O."/>
            <person name="Kjaerboelling I."/>
            <person name="Rothschild-Mancinelli K."/>
            <person name="Lyhne E.K."/>
            <person name="Kogle M.E."/>
            <person name="Barry K."/>
            <person name="Clum A."/>
            <person name="Na H."/>
            <person name="Ledsgaard L."/>
            <person name="Lin J."/>
            <person name="Lipzen A."/>
            <person name="Kuo A."/>
            <person name="Riley R."/>
            <person name="Mondo S."/>
            <person name="Labutti K."/>
            <person name="Haridas S."/>
            <person name="Pangalinan J."/>
            <person name="Salamov A.A."/>
            <person name="Simmons B.A."/>
            <person name="Magnuson J.K."/>
            <person name="Chen J."/>
            <person name="Drula E."/>
            <person name="Henrissat B."/>
            <person name="Wiebenga A."/>
            <person name="Lubbers R.J."/>
            <person name="Gomes A.C."/>
            <person name="Makela M.R."/>
            <person name="Stajich J."/>
            <person name="Grigoriev I.V."/>
            <person name="Mortensen U.H."/>
            <person name="De Vries R.P."/>
            <person name="Baker S.E."/>
            <person name="Andersen M.R."/>
        </authorList>
    </citation>
    <scope>NUCLEOTIDE SEQUENCE [LARGE SCALE GENOMIC DNA]</scope>
    <source>
        <strain evidence="2 3">CBS 209.92</strain>
    </source>
</reference>